<dbReference type="EMBL" id="JBHMCE010000018">
    <property type="protein sequence ID" value="MFB9533381.1"/>
    <property type="molecule type" value="Genomic_DNA"/>
</dbReference>
<sequence>METRGSARGRPAMTRADAAGVLSELLGRWQRAFDRHRASEIASLFSQDALFQGVSPRLGHGPEDVFAYYDAVTPGATAHAEVLSAAWLGQAIVHGFADVTFTMPGGAIRLIRLSVVAGGGEGGWLIHHYHAATRE</sequence>
<gene>
    <name evidence="1" type="ORF">ACFFRN_42855</name>
</gene>
<name>A0ABV5QCZ5_9ACTN</name>
<dbReference type="RefSeq" id="WP_346116541.1">
    <property type="nucleotide sequence ID" value="NZ_BAAAXC010000002.1"/>
</dbReference>
<proteinExistence type="predicted"/>
<reference evidence="1 2" key="1">
    <citation type="submission" date="2024-09" db="EMBL/GenBank/DDBJ databases">
        <authorList>
            <person name="Sun Q."/>
            <person name="Mori K."/>
        </authorList>
    </citation>
    <scope>NUCLEOTIDE SEQUENCE [LARGE SCALE GENOMIC DNA]</scope>
    <source>
        <strain evidence="1 2">JCM 3323</strain>
    </source>
</reference>
<keyword evidence="2" id="KW-1185">Reference proteome</keyword>
<accession>A0ABV5QCZ5</accession>
<organism evidence="1 2">
    <name type="scientific">Nonomuraea roseola</name>
    <dbReference type="NCBI Taxonomy" id="46179"/>
    <lineage>
        <taxon>Bacteria</taxon>
        <taxon>Bacillati</taxon>
        <taxon>Actinomycetota</taxon>
        <taxon>Actinomycetes</taxon>
        <taxon>Streptosporangiales</taxon>
        <taxon>Streptosporangiaceae</taxon>
        <taxon>Nonomuraea</taxon>
    </lineage>
</organism>
<evidence type="ECO:0000313" key="1">
    <source>
        <dbReference type="EMBL" id="MFB9533381.1"/>
    </source>
</evidence>
<evidence type="ECO:0000313" key="2">
    <source>
        <dbReference type="Proteomes" id="UP001589646"/>
    </source>
</evidence>
<dbReference type="InterPro" id="IPR032710">
    <property type="entry name" value="NTF2-like_dom_sf"/>
</dbReference>
<dbReference type="Proteomes" id="UP001589646">
    <property type="component" value="Unassembled WGS sequence"/>
</dbReference>
<protein>
    <submittedName>
        <fullName evidence="1">Nuclear transport factor 2 family protein</fullName>
    </submittedName>
</protein>
<dbReference type="Gene3D" id="3.10.450.50">
    <property type="match status" value="1"/>
</dbReference>
<dbReference type="SUPFAM" id="SSF54427">
    <property type="entry name" value="NTF2-like"/>
    <property type="match status" value="1"/>
</dbReference>
<comment type="caution">
    <text evidence="1">The sequence shown here is derived from an EMBL/GenBank/DDBJ whole genome shotgun (WGS) entry which is preliminary data.</text>
</comment>